<sequence length="161" mass="18244">MRYLKYFLAALLLWGLGGCAEPEYDRANSAYIVLKTPALKYADMGFVYENRSSVKVEIYGSGQVLMRLRISKDSVCMSQLQCLSKNAFNAQVLNSNYPPDTIENIFRGKTVFNDTGISTKSNGFTQKIKKPGKYSIEYSVLNNEIVFRDTINEILIKVIKQ</sequence>
<protein>
    <recommendedName>
        <fullName evidence="3">Lipoprotein</fullName>
    </recommendedName>
</protein>
<reference evidence="2" key="2">
    <citation type="journal article" date="2017" name="Stand. Genomic Sci.">
        <title>Complete genome sequence of the sulfur-oxidizing chemolithoautotrophic Sulfurovum lithotrophicum 42BKTT.</title>
        <authorList>
            <person name="Jeon W."/>
            <person name="Priscilla L."/>
            <person name="Park G."/>
            <person name="Lee H."/>
            <person name="Lee N."/>
            <person name="Lee D."/>
            <person name="Kwon H."/>
            <person name="Ahn I."/>
            <person name="Lee C."/>
            <person name="Lee H."/>
            <person name="Ahn J."/>
        </authorList>
    </citation>
    <scope>NUCLEOTIDE SEQUENCE [LARGE SCALE GENOMIC DNA]</scope>
    <source>
        <strain evidence="2">ATCC BAA-797 / 42BKT</strain>
    </source>
</reference>
<reference evidence="1 2" key="1">
    <citation type="submission" date="2015-04" db="EMBL/GenBank/DDBJ databases">
        <title>Complete genome sequence of Sulfurovum lithotrophicum ATCC BAA-797T.</title>
        <authorList>
            <person name="Ahn J."/>
            <person name="Park G."/>
            <person name="Jeon W."/>
            <person name="Jang Y."/>
            <person name="Jang M."/>
            <person name="Lee H."/>
            <person name="Lee H."/>
        </authorList>
    </citation>
    <scope>NUCLEOTIDE SEQUENCE [LARGE SCALE GENOMIC DNA]</scope>
    <source>
        <strain evidence="2">ATCC BAA-797 / 42BKT</strain>
    </source>
</reference>
<organism evidence="1 2">
    <name type="scientific">Sulfurovum lithotrophicum</name>
    <dbReference type="NCBI Taxonomy" id="206403"/>
    <lineage>
        <taxon>Bacteria</taxon>
        <taxon>Pseudomonadati</taxon>
        <taxon>Campylobacterota</taxon>
        <taxon>Epsilonproteobacteria</taxon>
        <taxon>Campylobacterales</taxon>
        <taxon>Sulfurovaceae</taxon>
        <taxon>Sulfurovum</taxon>
    </lineage>
</organism>
<proteinExistence type="predicted"/>
<dbReference type="Proteomes" id="UP000034444">
    <property type="component" value="Chromosome"/>
</dbReference>
<dbReference type="EMBL" id="CP011308">
    <property type="protein sequence ID" value="AKF24031.1"/>
    <property type="molecule type" value="Genomic_DNA"/>
</dbReference>
<dbReference type="PROSITE" id="PS51257">
    <property type="entry name" value="PROKAR_LIPOPROTEIN"/>
    <property type="match status" value="1"/>
</dbReference>
<gene>
    <name evidence="1" type="ORF">YH65_00375</name>
</gene>
<dbReference type="AlphaFoldDB" id="A0A7U4LZG1"/>
<accession>A0A7U4LZG1</accession>
<keyword evidence="2" id="KW-1185">Reference proteome</keyword>
<dbReference type="KEGG" id="slh:YH65_00375"/>
<name>A0A7U4LZG1_9BACT</name>
<evidence type="ECO:0000313" key="1">
    <source>
        <dbReference type="EMBL" id="AKF24031.1"/>
    </source>
</evidence>
<dbReference type="OrthoDB" id="5373103at2"/>
<evidence type="ECO:0008006" key="3">
    <source>
        <dbReference type="Google" id="ProtNLM"/>
    </source>
</evidence>
<dbReference type="RefSeq" id="WP_046550145.1">
    <property type="nucleotide sequence ID" value="NZ_CP011308.1"/>
</dbReference>
<evidence type="ECO:0000313" key="2">
    <source>
        <dbReference type="Proteomes" id="UP000034444"/>
    </source>
</evidence>